<dbReference type="OrthoDB" id="5697328at2"/>
<feature type="domain" description="DUF6268" evidence="1">
    <location>
        <begin position="97"/>
        <end position="288"/>
    </location>
</feature>
<reference evidence="2 3" key="1">
    <citation type="submission" date="2018-01" db="EMBL/GenBank/DDBJ databases">
        <title>The draft genome sequence of Halioglobus lutimaris HF004.</title>
        <authorList>
            <person name="Du Z.-J."/>
            <person name="Shi M.-J."/>
        </authorList>
    </citation>
    <scope>NUCLEOTIDE SEQUENCE [LARGE SCALE GENOMIC DNA]</scope>
    <source>
        <strain evidence="2 3">HF004</strain>
    </source>
</reference>
<evidence type="ECO:0000313" key="2">
    <source>
        <dbReference type="EMBL" id="PLW68556.1"/>
    </source>
</evidence>
<name>A0A2N5X248_9GAMM</name>
<protein>
    <recommendedName>
        <fullName evidence="1">DUF6268 domain-containing protein</fullName>
    </recommendedName>
</protein>
<sequence>MAIACSTLVAAPLAVAGDEEPGLVQQAVARFEASDFEFQRSISNAPFPPLAFLSVASYSNVEAESSAGRSLEYDVNRISQMAAVPFLLGKRDALIVGEYLSVSEFNVDSDEFGDVRVSSVGLPVGWMRQANPDWQLAALVMPLGHNSDLKNSDWDWQYLGGAFSRYVQDETLWWAFGLYFDVGSGDDTYLPYLGASWSINERWTLSAVMPWPAVIYSPGPDWMLRLGAAPSGASWSLDLEDANVGVNLDSWDFGLTGEYRVAGNFWLGAEAGVGGMRGLRLNDGDVEEPEVDFSSNAYLRFTVKFRPGARI</sequence>
<gene>
    <name evidence="2" type="ORF">C0039_12350</name>
</gene>
<accession>A0A2N5X248</accession>
<dbReference type="Pfam" id="PF19783">
    <property type="entry name" value="DUF6268"/>
    <property type="match status" value="1"/>
</dbReference>
<evidence type="ECO:0000259" key="1">
    <source>
        <dbReference type="Pfam" id="PF19783"/>
    </source>
</evidence>
<dbReference type="Proteomes" id="UP000235005">
    <property type="component" value="Unassembled WGS sequence"/>
</dbReference>
<dbReference type="AlphaFoldDB" id="A0A2N5X248"/>
<proteinExistence type="predicted"/>
<keyword evidence="3" id="KW-1185">Reference proteome</keyword>
<dbReference type="InterPro" id="IPR046235">
    <property type="entry name" value="DUF6268"/>
</dbReference>
<organism evidence="2 3">
    <name type="scientific">Pseudohalioglobus lutimaris</name>
    <dbReference type="NCBI Taxonomy" id="1737061"/>
    <lineage>
        <taxon>Bacteria</taxon>
        <taxon>Pseudomonadati</taxon>
        <taxon>Pseudomonadota</taxon>
        <taxon>Gammaproteobacteria</taxon>
        <taxon>Cellvibrionales</taxon>
        <taxon>Halieaceae</taxon>
        <taxon>Pseudohalioglobus</taxon>
    </lineage>
</organism>
<dbReference type="EMBL" id="PKUS01000013">
    <property type="protein sequence ID" value="PLW68556.1"/>
    <property type="molecule type" value="Genomic_DNA"/>
</dbReference>
<comment type="caution">
    <text evidence="2">The sequence shown here is derived from an EMBL/GenBank/DDBJ whole genome shotgun (WGS) entry which is preliminary data.</text>
</comment>
<evidence type="ECO:0000313" key="3">
    <source>
        <dbReference type="Proteomes" id="UP000235005"/>
    </source>
</evidence>
<dbReference type="RefSeq" id="WP_101518214.1">
    <property type="nucleotide sequence ID" value="NZ_PKUS01000013.1"/>
</dbReference>